<sequence>MSAPSPTPDAEGLNCNRSSVMCMRDHAIALPQRDHVVRMDVDPVQGCSPNVADLMGDPAKVSYGVKNGCRKRTQWQVPDGNLLQLFQQRNLSCFAIAIEKRRAHRLVSKPLCCECNVHGVLQQYDHGLRTLPQRESMLYVDNVQGSRNGQRRQKGLCQGSPHLRRPTFPVQIEAVIHRTPPEHASACTSGLYQHRSVE</sequence>
<protein>
    <submittedName>
        <fullName evidence="1">Uncharacterized protein</fullName>
    </submittedName>
</protein>
<dbReference type="AlphaFoldDB" id="A0A562LBC8"/>
<organism evidence="1 2">
    <name type="scientific">Luteimonas cucumeris</name>
    <dbReference type="NCBI Taxonomy" id="985012"/>
    <lineage>
        <taxon>Bacteria</taxon>
        <taxon>Pseudomonadati</taxon>
        <taxon>Pseudomonadota</taxon>
        <taxon>Gammaproteobacteria</taxon>
        <taxon>Lysobacterales</taxon>
        <taxon>Lysobacteraceae</taxon>
        <taxon>Luteimonas</taxon>
    </lineage>
</organism>
<evidence type="ECO:0000313" key="1">
    <source>
        <dbReference type="EMBL" id="TWI04855.1"/>
    </source>
</evidence>
<dbReference type="Proteomes" id="UP000315167">
    <property type="component" value="Unassembled WGS sequence"/>
</dbReference>
<dbReference type="EMBL" id="VLKN01000002">
    <property type="protein sequence ID" value="TWI04855.1"/>
    <property type="molecule type" value="Genomic_DNA"/>
</dbReference>
<keyword evidence="2" id="KW-1185">Reference proteome</keyword>
<name>A0A562LBC8_9GAMM</name>
<gene>
    <name evidence="1" type="ORF">IP90_00995</name>
</gene>
<evidence type="ECO:0000313" key="2">
    <source>
        <dbReference type="Proteomes" id="UP000315167"/>
    </source>
</evidence>
<comment type="caution">
    <text evidence="1">The sequence shown here is derived from an EMBL/GenBank/DDBJ whole genome shotgun (WGS) entry which is preliminary data.</text>
</comment>
<reference evidence="1 2" key="1">
    <citation type="journal article" date="2015" name="Stand. Genomic Sci.">
        <title>Genomic Encyclopedia of Bacterial and Archaeal Type Strains, Phase III: the genomes of soil and plant-associated and newly described type strains.</title>
        <authorList>
            <person name="Whitman W.B."/>
            <person name="Woyke T."/>
            <person name="Klenk H.P."/>
            <person name="Zhou Y."/>
            <person name="Lilburn T.G."/>
            <person name="Beck B.J."/>
            <person name="De Vos P."/>
            <person name="Vandamme P."/>
            <person name="Eisen J.A."/>
            <person name="Garrity G."/>
            <person name="Hugenholtz P."/>
            <person name="Kyrpides N.C."/>
        </authorList>
    </citation>
    <scope>NUCLEOTIDE SEQUENCE [LARGE SCALE GENOMIC DNA]</scope>
    <source>
        <strain evidence="1 2">CGMCC 1.10821</strain>
    </source>
</reference>
<accession>A0A562LBC8</accession>
<proteinExistence type="predicted"/>